<proteinExistence type="predicted"/>
<reference evidence="2 3" key="1">
    <citation type="submission" date="2017-05" db="EMBL/GenBank/DDBJ databases">
        <title>Complete and WGS of Bordetella genogroups.</title>
        <authorList>
            <person name="Spilker T."/>
            <person name="LiPuma J."/>
        </authorList>
    </citation>
    <scope>NUCLEOTIDE SEQUENCE [LARGE SCALE GENOMIC DNA]</scope>
    <source>
        <strain evidence="2 3">AU17164</strain>
    </source>
</reference>
<accession>A0A1W6YZK0</accession>
<dbReference type="Pfam" id="PF06791">
    <property type="entry name" value="TMP_2"/>
    <property type="match status" value="1"/>
</dbReference>
<dbReference type="EMBL" id="CP021109">
    <property type="protein sequence ID" value="ARP86299.1"/>
    <property type="molecule type" value="Genomic_DNA"/>
</dbReference>
<feature type="domain" description="Bacteriophage tail tape measure N-terminal" evidence="1">
    <location>
        <begin position="75"/>
        <end position="188"/>
    </location>
</feature>
<dbReference type="RefSeq" id="WP_086072136.1">
    <property type="nucleotide sequence ID" value="NZ_CP021109.1"/>
</dbReference>
<name>A0A1W6YZK0_9BORD</name>
<protein>
    <recommendedName>
        <fullName evidence="1">Bacteriophage tail tape measure N-terminal domain-containing protein</fullName>
    </recommendedName>
</protein>
<evidence type="ECO:0000313" key="3">
    <source>
        <dbReference type="Proteomes" id="UP000194139"/>
    </source>
</evidence>
<dbReference type="Proteomes" id="UP000194139">
    <property type="component" value="Chromosome"/>
</dbReference>
<dbReference type="InterPro" id="IPR009628">
    <property type="entry name" value="Phage_tape_measure_N"/>
</dbReference>
<keyword evidence="3" id="KW-1185">Reference proteome</keyword>
<organism evidence="2 3">
    <name type="scientific">Bordetella genomosp. 9</name>
    <dbReference type="NCBI Taxonomy" id="1416803"/>
    <lineage>
        <taxon>Bacteria</taxon>
        <taxon>Pseudomonadati</taxon>
        <taxon>Pseudomonadota</taxon>
        <taxon>Betaproteobacteria</taxon>
        <taxon>Burkholderiales</taxon>
        <taxon>Alcaligenaceae</taxon>
        <taxon>Bordetella</taxon>
    </lineage>
</organism>
<sequence>MATAGSIVLDLLLRTGSFETDAQRASKAAEKNFKAMQKQAEASAAAITRAFTGIFAGALFGISAGSVFGKFIEETKNAQNEQAQLAAVLKSTGQAAGFTIAKLNQMASDLSSQSVFSEGDINRAQTRLLSYTGIVGETFPRAMQAVIDTAQRMGMTVEQAAETVGRALDIPSQGLSSLSKQGFRFTDEQKQLVEQLERTGKTAQAQAVVLEALESSYGGAAAAARETLAGALQALQNQIDDLMTGEDGSVDGLTRSINSLTETLGSDDTKQAFANFTSWLADMARQVVTAAGVINSSSLWGWLQVGGDEQDNPDRAIAELDEKIAKLQQLREDLDPGKSFTNKVNDVLFGDVADLDRQIAAAQSKRAALLVYQRNAPNPYAGVGETGAGTVTMPTVHTTASAPGKGNAGVDQGQKLIDQLQKQIALTGELTERQKLQIQIQQGYVSFQTQSQQDQALALADTLDFIKEQNDAYEQTQKTLQDLSKVDQDTTDQMGQFAIQAARNIQDSLGDGLYDLLTGNFDNIGKSWANTILKMVADAQAAQLGKALFGDYDKSGQIGGLIGKAFGSLFGGPSISPNQTGSLAGITNVGPATGSFDGLSYTGFADGGYTGPGGRNDVAGVVHAGEYVINADATRKLGLGFLNRLNGYANGGYVGNPPPASGGPNVQVNLTNQSSANIEATQSSARFDGERYIINVLLKDKMKNGPVSRAFAGGR</sequence>
<evidence type="ECO:0000259" key="1">
    <source>
        <dbReference type="Pfam" id="PF06791"/>
    </source>
</evidence>
<dbReference type="AlphaFoldDB" id="A0A1W6YZK0"/>
<gene>
    <name evidence="2" type="ORF">CAL13_08880</name>
</gene>
<evidence type="ECO:0000313" key="2">
    <source>
        <dbReference type="EMBL" id="ARP86299.1"/>
    </source>
</evidence>